<dbReference type="Proteomes" id="UP001578633">
    <property type="component" value="Chromosome 4"/>
</dbReference>
<sequence>MEELAFSSMQKAVNDDPAHPKIYSLLNPPRGSVPGGRYAYDNPDALYRTIPISSMYDYEIRGNRVGAGPADVSFSLRSNVNVPTNLAVLAGQDLVVEEDALEVEIRSSDELPEPISEEEIVRKVRTNFEESFPVYGQFLLGQQTLSQPQNIINAPVQQSFGTLATQANSFSHYNLSETDAIVITFNPGNSVYWVVPTTSLWMITDRPGERVESLNNAQAIPNANGTYTIVLSHSDPGVWNWVMASEGGVGTVMSRFQGFTAGSTQDSEIQIWSRVVPLNGVENVFPQDTKWVSQDEREAQLRERFASYDAVRGF</sequence>
<evidence type="ECO:0000313" key="1">
    <source>
        <dbReference type="EMBL" id="KAL1796190.1"/>
    </source>
</evidence>
<evidence type="ECO:0008006" key="3">
    <source>
        <dbReference type="Google" id="ProtNLM"/>
    </source>
</evidence>
<gene>
    <name evidence="1" type="ORF">ACET3X_004730</name>
</gene>
<organism evidence="1 2">
    <name type="scientific">Alternaria dauci</name>
    <dbReference type="NCBI Taxonomy" id="48095"/>
    <lineage>
        <taxon>Eukaryota</taxon>
        <taxon>Fungi</taxon>
        <taxon>Dikarya</taxon>
        <taxon>Ascomycota</taxon>
        <taxon>Pezizomycotina</taxon>
        <taxon>Dothideomycetes</taxon>
        <taxon>Pleosporomycetidae</taxon>
        <taxon>Pleosporales</taxon>
        <taxon>Pleosporineae</taxon>
        <taxon>Pleosporaceae</taxon>
        <taxon>Alternaria</taxon>
        <taxon>Alternaria sect. Porri</taxon>
    </lineage>
</organism>
<dbReference type="GeneID" id="96085052"/>
<comment type="caution">
    <text evidence="1">The sequence shown here is derived from an EMBL/GenBank/DDBJ whole genome shotgun (WGS) entry which is preliminary data.</text>
</comment>
<proteinExistence type="predicted"/>
<keyword evidence="2" id="KW-1185">Reference proteome</keyword>
<dbReference type="EMBL" id="JBHGVX010000004">
    <property type="protein sequence ID" value="KAL1796190.1"/>
    <property type="molecule type" value="Genomic_DNA"/>
</dbReference>
<name>A0ABR3UJJ2_9PLEO</name>
<dbReference type="RefSeq" id="XP_069306774.1">
    <property type="nucleotide sequence ID" value="XM_069451305.1"/>
</dbReference>
<accession>A0ABR3UJJ2</accession>
<protein>
    <recommendedName>
        <fullName evidence="3">DUF1214 domain-containing protein</fullName>
    </recommendedName>
</protein>
<reference evidence="1 2" key="1">
    <citation type="submission" date="2024-09" db="EMBL/GenBank/DDBJ databases">
        <title>T2T genomes of carrot and Alternaria dauci and their utility for understanding host-pathogen interaction during carrot leaf blight disease.</title>
        <authorList>
            <person name="Liu W."/>
            <person name="Xu S."/>
            <person name="Ou C."/>
            <person name="Liu X."/>
            <person name="Zhuang F."/>
            <person name="Deng X.W."/>
        </authorList>
    </citation>
    <scope>NUCLEOTIDE SEQUENCE [LARGE SCALE GENOMIC DNA]</scope>
    <source>
        <strain evidence="1 2">A2016</strain>
    </source>
</reference>
<evidence type="ECO:0000313" key="2">
    <source>
        <dbReference type="Proteomes" id="UP001578633"/>
    </source>
</evidence>